<reference evidence="3 4" key="1">
    <citation type="submission" date="2019-03" db="EMBL/GenBank/DDBJ databases">
        <title>Genomic Encyclopedia of Archaeal and Bacterial Type Strains, Phase II (KMG-II): from individual species to whole genera.</title>
        <authorList>
            <person name="Goeker M."/>
        </authorList>
    </citation>
    <scope>NUCLEOTIDE SEQUENCE [LARGE SCALE GENOMIC DNA]</scope>
    <source>
        <strain evidence="3 4">RL-C</strain>
    </source>
</reference>
<comment type="caution">
    <text evidence="3">The sequence shown here is derived from an EMBL/GenBank/DDBJ whole genome shotgun (WGS) entry which is preliminary data.</text>
</comment>
<feature type="transmembrane region" description="Helical" evidence="1">
    <location>
        <begin position="20"/>
        <end position="45"/>
    </location>
</feature>
<gene>
    <name evidence="3" type="ORF">CLV25_105127</name>
</gene>
<dbReference type="InterPro" id="IPR046216">
    <property type="entry name" value="DUF6249"/>
</dbReference>
<proteinExistence type="predicted"/>
<organism evidence="3 4">
    <name type="scientific">Acetobacteroides hydrogenigenes</name>
    <dbReference type="NCBI Taxonomy" id="979970"/>
    <lineage>
        <taxon>Bacteria</taxon>
        <taxon>Pseudomonadati</taxon>
        <taxon>Bacteroidota</taxon>
        <taxon>Bacteroidia</taxon>
        <taxon>Bacteroidales</taxon>
        <taxon>Rikenellaceae</taxon>
        <taxon>Acetobacteroides</taxon>
    </lineage>
</organism>
<name>A0A4R2EKL5_9BACT</name>
<protein>
    <recommendedName>
        <fullName evidence="2">DUF6249 domain-containing protein</fullName>
    </recommendedName>
</protein>
<dbReference type="Pfam" id="PF19762">
    <property type="entry name" value="DUF6249"/>
    <property type="match status" value="1"/>
</dbReference>
<keyword evidence="1" id="KW-1133">Transmembrane helix</keyword>
<sequence length="139" mass="15374">MYAKRLSSKQPKIRIMDAGSLAMLIPIFGIVFGNALAFGIIYFAIMTRNRERMALIEKGATAEEIYQSRKVSKYSALKNGLFLIGIAVGLIVAAIVAATTLLNPVAVYFAFILLFGGLGLVIFYLIYTKNERNQPRSDF</sequence>
<keyword evidence="4" id="KW-1185">Reference proteome</keyword>
<dbReference type="AlphaFoldDB" id="A0A4R2EKL5"/>
<accession>A0A4R2EKL5</accession>
<dbReference type="InterPro" id="IPR036259">
    <property type="entry name" value="MFS_trans_sf"/>
</dbReference>
<feature type="transmembrane region" description="Helical" evidence="1">
    <location>
        <begin position="105"/>
        <end position="127"/>
    </location>
</feature>
<dbReference type="EMBL" id="SLWB01000005">
    <property type="protein sequence ID" value="TCN68925.1"/>
    <property type="molecule type" value="Genomic_DNA"/>
</dbReference>
<feature type="domain" description="DUF6249" evidence="2">
    <location>
        <begin position="28"/>
        <end position="127"/>
    </location>
</feature>
<keyword evidence="1" id="KW-0812">Transmembrane</keyword>
<evidence type="ECO:0000256" key="1">
    <source>
        <dbReference type="SAM" id="Phobius"/>
    </source>
</evidence>
<dbReference type="SUPFAM" id="SSF103473">
    <property type="entry name" value="MFS general substrate transporter"/>
    <property type="match status" value="1"/>
</dbReference>
<feature type="transmembrane region" description="Helical" evidence="1">
    <location>
        <begin position="79"/>
        <end position="99"/>
    </location>
</feature>
<evidence type="ECO:0000313" key="4">
    <source>
        <dbReference type="Proteomes" id="UP000294830"/>
    </source>
</evidence>
<keyword evidence="1" id="KW-0472">Membrane</keyword>
<dbReference type="Proteomes" id="UP000294830">
    <property type="component" value="Unassembled WGS sequence"/>
</dbReference>
<evidence type="ECO:0000313" key="3">
    <source>
        <dbReference type="EMBL" id="TCN68925.1"/>
    </source>
</evidence>
<evidence type="ECO:0000259" key="2">
    <source>
        <dbReference type="Pfam" id="PF19762"/>
    </source>
</evidence>